<dbReference type="PROSITE" id="PS51903">
    <property type="entry name" value="CLP_R"/>
    <property type="match status" value="1"/>
</dbReference>
<dbReference type="EMBL" id="VLLL01000005">
    <property type="protein sequence ID" value="TWJ16268.1"/>
    <property type="molecule type" value="Genomic_DNA"/>
</dbReference>
<accession>A0A562VEI4</accession>
<comment type="caution">
    <text evidence="3">The sequence shown here is derived from an EMBL/GenBank/DDBJ whole genome shotgun (WGS) entry which is preliminary data.</text>
</comment>
<gene>
    <name evidence="3" type="ORF">LX16_1995</name>
</gene>
<reference evidence="3 4" key="1">
    <citation type="journal article" date="2013" name="Stand. Genomic Sci.">
        <title>Genomic Encyclopedia of Type Strains, Phase I: The one thousand microbial genomes (KMG-I) project.</title>
        <authorList>
            <person name="Kyrpides N.C."/>
            <person name="Woyke T."/>
            <person name="Eisen J.A."/>
            <person name="Garrity G."/>
            <person name="Lilburn T.G."/>
            <person name="Beck B.J."/>
            <person name="Whitman W.B."/>
            <person name="Hugenholtz P."/>
            <person name="Klenk H.P."/>
        </authorList>
    </citation>
    <scope>NUCLEOTIDE SEQUENCE [LARGE SCALE GENOMIC DNA]</scope>
    <source>
        <strain evidence="3 4">DSM 45044</strain>
    </source>
</reference>
<name>A0A562VEI4_9ACTN</name>
<evidence type="ECO:0000313" key="4">
    <source>
        <dbReference type="Proteomes" id="UP000321617"/>
    </source>
</evidence>
<proteinExistence type="predicted"/>
<evidence type="ECO:0000256" key="1">
    <source>
        <dbReference type="PROSITE-ProRule" id="PRU01251"/>
    </source>
</evidence>
<evidence type="ECO:0000313" key="3">
    <source>
        <dbReference type="EMBL" id="TWJ16268.1"/>
    </source>
</evidence>
<feature type="domain" description="Clp R" evidence="2">
    <location>
        <begin position="2"/>
        <end position="175"/>
    </location>
</feature>
<dbReference type="RefSeq" id="WP_147136396.1">
    <property type="nucleotide sequence ID" value="NZ_BAABIJ010000001.1"/>
</dbReference>
<dbReference type="Proteomes" id="UP000321617">
    <property type="component" value="Unassembled WGS sequence"/>
</dbReference>
<dbReference type="InterPro" id="IPR004176">
    <property type="entry name" value="Clp_R_N"/>
</dbReference>
<dbReference type="Gene3D" id="1.10.1780.10">
    <property type="entry name" value="Clp, N-terminal domain"/>
    <property type="match status" value="2"/>
</dbReference>
<dbReference type="Pfam" id="PF02861">
    <property type="entry name" value="Clp_N"/>
    <property type="match status" value="2"/>
</dbReference>
<organism evidence="3 4">
    <name type="scientific">Stackebrandtia albiflava</name>
    <dbReference type="NCBI Taxonomy" id="406432"/>
    <lineage>
        <taxon>Bacteria</taxon>
        <taxon>Bacillati</taxon>
        <taxon>Actinomycetota</taxon>
        <taxon>Actinomycetes</taxon>
        <taxon>Glycomycetales</taxon>
        <taxon>Glycomycetaceae</taxon>
        <taxon>Stackebrandtia</taxon>
    </lineage>
</organism>
<protein>
    <submittedName>
        <fullName evidence="3">ClpA/ClpB-like protein</fullName>
    </submittedName>
</protein>
<keyword evidence="4" id="KW-1185">Reference proteome</keyword>
<dbReference type="InterPro" id="IPR036628">
    <property type="entry name" value="Clp_N_dom_sf"/>
</dbReference>
<keyword evidence="1" id="KW-0677">Repeat</keyword>
<evidence type="ECO:0000259" key="2">
    <source>
        <dbReference type="PROSITE" id="PS51903"/>
    </source>
</evidence>
<dbReference type="AlphaFoldDB" id="A0A562VEI4"/>
<sequence>MFEKFSRRTVRAVHTAVRTAQQDDSPTIEEEHLLFGILSEAGPVSRRVLGSRITPEALREAFARARRRGDLSETDMAALRRMGIDVRSATAALEWRDEPRRARPRRRFGGGHRPFSPDSKRALSGAVAEAREMGARRIEDVHVLLAVLRGGGLASGVLTDLGLDYQAVRRALGGG</sequence>
<dbReference type="SUPFAM" id="SSF81923">
    <property type="entry name" value="Double Clp-N motif"/>
    <property type="match status" value="2"/>
</dbReference>